<dbReference type="Gene3D" id="1.10.10.60">
    <property type="entry name" value="Homeodomain-like"/>
    <property type="match status" value="1"/>
</dbReference>
<evidence type="ECO:0000259" key="11">
    <source>
        <dbReference type="PROSITE" id="PS50071"/>
    </source>
</evidence>
<name>A0AAW2QRP3_9LAMI</name>
<dbReference type="InterPro" id="IPR006563">
    <property type="entry name" value="POX_dom"/>
</dbReference>
<dbReference type="InterPro" id="IPR009057">
    <property type="entry name" value="Homeodomain-like_sf"/>
</dbReference>
<evidence type="ECO:0000256" key="7">
    <source>
        <dbReference type="ARBA" id="ARBA00023242"/>
    </source>
</evidence>
<keyword evidence="6" id="KW-0804">Transcription</keyword>
<feature type="DNA-binding region" description="Homeobox" evidence="8">
    <location>
        <begin position="358"/>
        <end position="420"/>
    </location>
</feature>
<organism evidence="12">
    <name type="scientific">Sesamum angustifolium</name>
    <dbReference type="NCBI Taxonomy" id="2727405"/>
    <lineage>
        <taxon>Eukaryota</taxon>
        <taxon>Viridiplantae</taxon>
        <taxon>Streptophyta</taxon>
        <taxon>Embryophyta</taxon>
        <taxon>Tracheophyta</taxon>
        <taxon>Spermatophyta</taxon>
        <taxon>Magnoliopsida</taxon>
        <taxon>eudicotyledons</taxon>
        <taxon>Gunneridae</taxon>
        <taxon>Pentapetalae</taxon>
        <taxon>asterids</taxon>
        <taxon>lamiids</taxon>
        <taxon>Lamiales</taxon>
        <taxon>Pedaliaceae</taxon>
        <taxon>Sesamum</taxon>
    </lineage>
</organism>
<dbReference type="FunFam" id="1.10.10.60:FF:000117">
    <property type="entry name" value="BEL1-like homeodomain protein 9"/>
    <property type="match status" value="1"/>
</dbReference>
<evidence type="ECO:0000256" key="4">
    <source>
        <dbReference type="ARBA" id="ARBA00023125"/>
    </source>
</evidence>
<feature type="compositionally biased region" description="Polar residues" evidence="10">
    <location>
        <begin position="432"/>
        <end position="444"/>
    </location>
</feature>
<dbReference type="CDD" id="cd00086">
    <property type="entry name" value="homeodomain"/>
    <property type="match status" value="1"/>
</dbReference>
<evidence type="ECO:0000256" key="9">
    <source>
        <dbReference type="SAM" id="Coils"/>
    </source>
</evidence>
<keyword evidence="7 8" id="KW-0539">Nucleus</keyword>
<keyword evidence="9" id="KW-0175">Coiled coil</keyword>
<comment type="similarity">
    <text evidence="2">Belongs to the TALE/BELL homeobox family.</text>
</comment>
<evidence type="ECO:0000256" key="3">
    <source>
        <dbReference type="ARBA" id="ARBA00023015"/>
    </source>
</evidence>
<dbReference type="EMBL" id="JACGWK010000002">
    <property type="protein sequence ID" value="KAL0370226.1"/>
    <property type="molecule type" value="Genomic_DNA"/>
</dbReference>
<keyword evidence="3" id="KW-0805">Transcription regulation</keyword>
<feature type="region of interest" description="Disordered" evidence="10">
    <location>
        <begin position="429"/>
        <end position="474"/>
    </location>
</feature>
<reference evidence="12" key="1">
    <citation type="submission" date="2020-06" db="EMBL/GenBank/DDBJ databases">
        <authorList>
            <person name="Li T."/>
            <person name="Hu X."/>
            <person name="Zhang T."/>
            <person name="Song X."/>
            <person name="Zhang H."/>
            <person name="Dai N."/>
            <person name="Sheng W."/>
            <person name="Hou X."/>
            <person name="Wei L."/>
        </authorList>
    </citation>
    <scope>NUCLEOTIDE SEQUENCE</scope>
    <source>
        <strain evidence="12">G01</strain>
        <tissue evidence="12">Leaf</tissue>
    </source>
</reference>
<keyword evidence="5 8" id="KW-0371">Homeobox</keyword>
<dbReference type="GO" id="GO:0006355">
    <property type="term" value="P:regulation of DNA-templated transcription"/>
    <property type="evidence" value="ECO:0007669"/>
    <property type="project" value="InterPro"/>
</dbReference>
<dbReference type="SMART" id="SM00574">
    <property type="entry name" value="POX"/>
    <property type="match status" value="1"/>
</dbReference>
<evidence type="ECO:0000256" key="5">
    <source>
        <dbReference type="ARBA" id="ARBA00023155"/>
    </source>
</evidence>
<evidence type="ECO:0000256" key="8">
    <source>
        <dbReference type="PROSITE-ProRule" id="PRU00108"/>
    </source>
</evidence>
<feature type="region of interest" description="Disordered" evidence="10">
    <location>
        <begin position="516"/>
        <end position="538"/>
    </location>
</feature>
<accession>A0AAW2QRP3</accession>
<dbReference type="InterPro" id="IPR050224">
    <property type="entry name" value="TALE_homeobox"/>
</dbReference>
<dbReference type="AlphaFoldDB" id="A0AAW2QRP3"/>
<dbReference type="PROSITE" id="PS50071">
    <property type="entry name" value="HOMEOBOX_2"/>
    <property type="match status" value="1"/>
</dbReference>
<dbReference type="Pfam" id="PF07526">
    <property type="entry name" value="POX"/>
    <property type="match status" value="1"/>
</dbReference>
<comment type="caution">
    <text evidence="12">The sequence shown here is derived from an EMBL/GenBank/DDBJ whole genome shotgun (WGS) entry which is preliminary data.</text>
</comment>
<evidence type="ECO:0000256" key="2">
    <source>
        <dbReference type="ARBA" id="ARBA00006454"/>
    </source>
</evidence>
<dbReference type="Pfam" id="PF05920">
    <property type="entry name" value="Homeobox_KN"/>
    <property type="match status" value="1"/>
</dbReference>
<evidence type="ECO:0000256" key="1">
    <source>
        <dbReference type="ARBA" id="ARBA00004123"/>
    </source>
</evidence>
<protein>
    <submittedName>
        <fullName evidence="12">BEL1-like homeodomain protein 1</fullName>
    </submittedName>
</protein>
<reference evidence="12" key="2">
    <citation type="journal article" date="2024" name="Plant">
        <title>Genomic evolution and insights into agronomic trait innovations of Sesamum species.</title>
        <authorList>
            <person name="Miao H."/>
            <person name="Wang L."/>
            <person name="Qu L."/>
            <person name="Liu H."/>
            <person name="Sun Y."/>
            <person name="Le M."/>
            <person name="Wang Q."/>
            <person name="Wei S."/>
            <person name="Zheng Y."/>
            <person name="Lin W."/>
            <person name="Duan Y."/>
            <person name="Cao H."/>
            <person name="Xiong S."/>
            <person name="Wang X."/>
            <person name="Wei L."/>
            <person name="Li C."/>
            <person name="Ma Q."/>
            <person name="Ju M."/>
            <person name="Zhao R."/>
            <person name="Li G."/>
            <person name="Mu C."/>
            <person name="Tian Q."/>
            <person name="Mei H."/>
            <person name="Zhang T."/>
            <person name="Gao T."/>
            <person name="Zhang H."/>
        </authorList>
    </citation>
    <scope>NUCLEOTIDE SEQUENCE</scope>
    <source>
        <strain evidence="12">G01</strain>
    </source>
</reference>
<dbReference type="PANTHER" id="PTHR11850">
    <property type="entry name" value="HOMEOBOX PROTEIN TRANSCRIPTION FACTORS"/>
    <property type="match status" value="1"/>
</dbReference>
<comment type="subcellular location">
    <subcellularLocation>
        <location evidence="1 8">Nucleus</location>
    </subcellularLocation>
</comment>
<evidence type="ECO:0000256" key="10">
    <source>
        <dbReference type="SAM" id="MobiDB-lite"/>
    </source>
</evidence>
<dbReference type="GO" id="GO:0003677">
    <property type="term" value="F:DNA binding"/>
    <property type="evidence" value="ECO:0007669"/>
    <property type="project" value="UniProtKB-UniRule"/>
</dbReference>
<dbReference type="GO" id="GO:0005634">
    <property type="term" value="C:nucleus"/>
    <property type="evidence" value="ECO:0007669"/>
    <property type="project" value="UniProtKB-SubCell"/>
</dbReference>
<dbReference type="SMART" id="SM00389">
    <property type="entry name" value="HOX"/>
    <property type="match status" value="1"/>
</dbReference>
<dbReference type="InterPro" id="IPR008422">
    <property type="entry name" value="KN_HD"/>
</dbReference>
<dbReference type="SUPFAM" id="SSF46689">
    <property type="entry name" value="Homeodomain-like"/>
    <property type="match status" value="1"/>
</dbReference>
<feature type="domain" description="Homeobox" evidence="11">
    <location>
        <begin position="356"/>
        <end position="419"/>
    </location>
</feature>
<feature type="compositionally biased region" description="Basic and acidic residues" evidence="10">
    <location>
        <begin position="457"/>
        <end position="474"/>
    </location>
</feature>
<proteinExistence type="inferred from homology"/>
<evidence type="ECO:0000313" key="12">
    <source>
        <dbReference type="EMBL" id="KAL0370226.1"/>
    </source>
</evidence>
<evidence type="ECO:0000256" key="6">
    <source>
        <dbReference type="ARBA" id="ARBA00023163"/>
    </source>
</evidence>
<feature type="coiled-coil region" evidence="9">
    <location>
        <begin position="243"/>
        <end position="270"/>
    </location>
</feature>
<keyword evidence="4 8" id="KW-0238">DNA-binding</keyword>
<gene>
    <name evidence="12" type="ORF">Sangu_0340700</name>
</gene>
<sequence>MYFQGSSEIQADALQTLYLMNPNYVGYSDNHHQPQPNILFSNSATAATVQALNPALMPHAPPAQAQHFVGIPLSHDPSRPSSVLGQQEDIQATHSTIPRFQYNIRGLFDQTANGNQSNMCQQTPQGLSLSLSPHQTGFDHGQSSIRMISPKNCSSDPSLTTTDQNNGVNTMQSVIIGSKYLKAAQELLDELANVQKETPTDRPEAWRMDKAKAKAKAKITKESTVGGEDGNKGGGADLTTAQRQEIQMKKAKLSSLLDEVEQRCRQYHHQMQIVVASFEQVAGIGSAKSYTRLALKTILKQFRCLKATISAQIKALNKSLGEEESFGEKLEGSRLKYVDHQLRQQRALQQLGMVQNSAWRPQRGLPERAVSVLRAWLFEHFLHPYPKDSDKQMLARQTGLTRSQVSNWFINARVRLWKPMVEEMYLEETKNQEQISASQDNTPKPGTIKELGSKSNTRPEHTSTRTARTDHHQQLNDLQSRPILNLQVPSPTEISASTVITPTKGPIRPGFAQLITPMNTQSPTEKKRRNEAQDNSPSSILSVEMEMKGRETKEDYFPGPYGIGEVGRFNNFQGNTFSLTLALPPSETSQGAHGQNFLSRVNGMNQGAGSNPGYEILDFQGRKPFQVQLLPDFVA</sequence>
<dbReference type="InterPro" id="IPR001356">
    <property type="entry name" value="HD"/>
</dbReference>